<keyword evidence="5" id="KW-0349">Heme</keyword>
<evidence type="ECO:0000313" key="7">
    <source>
        <dbReference type="EMBL" id="KAJ3111760.1"/>
    </source>
</evidence>
<comment type="similarity">
    <text evidence="2">Belongs to the cytochrome P450 family.</text>
</comment>
<feature type="compositionally biased region" description="Basic and acidic residues" evidence="6">
    <location>
        <begin position="335"/>
        <end position="347"/>
    </location>
</feature>
<evidence type="ECO:0000256" key="5">
    <source>
        <dbReference type="PIRSR" id="PIRSR602403-1"/>
    </source>
</evidence>
<dbReference type="InterPro" id="IPR001128">
    <property type="entry name" value="Cyt_P450"/>
</dbReference>
<dbReference type="PANTHER" id="PTHR24305:SF166">
    <property type="entry name" value="CYTOCHROME P450 12A4, MITOCHONDRIAL-RELATED"/>
    <property type="match status" value="1"/>
</dbReference>
<dbReference type="EMBL" id="JADGJH010001599">
    <property type="protein sequence ID" value="KAJ3111760.1"/>
    <property type="molecule type" value="Genomic_DNA"/>
</dbReference>
<keyword evidence="8" id="KW-1185">Reference proteome</keyword>
<dbReference type="CDD" id="cd00302">
    <property type="entry name" value="cytochrome_P450"/>
    <property type="match status" value="1"/>
</dbReference>
<evidence type="ECO:0000256" key="6">
    <source>
        <dbReference type="SAM" id="MobiDB-lite"/>
    </source>
</evidence>
<dbReference type="GO" id="GO:0016705">
    <property type="term" value="F:oxidoreductase activity, acting on paired donors, with incorporation or reduction of molecular oxygen"/>
    <property type="evidence" value="ECO:0007669"/>
    <property type="project" value="InterPro"/>
</dbReference>
<dbReference type="Gene3D" id="1.10.630.10">
    <property type="entry name" value="Cytochrome P450"/>
    <property type="match status" value="1"/>
</dbReference>
<dbReference type="GO" id="GO:0005506">
    <property type="term" value="F:iron ion binding"/>
    <property type="evidence" value="ECO:0007669"/>
    <property type="project" value="InterPro"/>
</dbReference>
<evidence type="ECO:0008006" key="9">
    <source>
        <dbReference type="Google" id="ProtNLM"/>
    </source>
</evidence>
<feature type="binding site" description="axial binding residue" evidence="5">
    <location>
        <position position="554"/>
    </location>
    <ligand>
        <name>heme</name>
        <dbReference type="ChEBI" id="CHEBI:30413"/>
    </ligand>
    <ligandPart>
        <name>Fe</name>
        <dbReference type="ChEBI" id="CHEBI:18248"/>
    </ligandPart>
</feature>
<feature type="region of interest" description="Disordered" evidence="6">
    <location>
        <begin position="334"/>
        <end position="357"/>
    </location>
</feature>
<dbReference type="Proteomes" id="UP001211907">
    <property type="component" value="Unassembled WGS sequence"/>
</dbReference>
<dbReference type="InterPro" id="IPR002403">
    <property type="entry name" value="Cyt_P450_E_grp-IV"/>
</dbReference>
<reference evidence="7" key="1">
    <citation type="submission" date="2020-05" db="EMBL/GenBank/DDBJ databases">
        <title>Phylogenomic resolution of chytrid fungi.</title>
        <authorList>
            <person name="Stajich J.E."/>
            <person name="Amses K."/>
            <person name="Simmons R."/>
            <person name="Seto K."/>
            <person name="Myers J."/>
            <person name="Bonds A."/>
            <person name="Quandt C.A."/>
            <person name="Barry K."/>
            <person name="Liu P."/>
            <person name="Grigoriev I."/>
            <person name="Longcore J.E."/>
            <person name="James T.Y."/>
        </authorList>
    </citation>
    <scope>NUCLEOTIDE SEQUENCE</scope>
    <source>
        <strain evidence="7">JEL0513</strain>
    </source>
</reference>
<dbReference type="PRINTS" id="PR00465">
    <property type="entry name" value="EP450IV"/>
</dbReference>
<dbReference type="InterPro" id="IPR050121">
    <property type="entry name" value="Cytochrome_P450_monoxygenase"/>
</dbReference>
<comment type="cofactor">
    <cofactor evidence="1 5">
        <name>heme</name>
        <dbReference type="ChEBI" id="CHEBI:30413"/>
    </cofactor>
</comment>
<gene>
    <name evidence="7" type="ORF">HK100_002563</name>
</gene>
<organism evidence="7 8">
    <name type="scientific">Physocladia obscura</name>
    <dbReference type="NCBI Taxonomy" id="109957"/>
    <lineage>
        <taxon>Eukaryota</taxon>
        <taxon>Fungi</taxon>
        <taxon>Fungi incertae sedis</taxon>
        <taxon>Chytridiomycota</taxon>
        <taxon>Chytridiomycota incertae sedis</taxon>
        <taxon>Chytridiomycetes</taxon>
        <taxon>Chytridiales</taxon>
        <taxon>Chytriomycetaceae</taxon>
        <taxon>Physocladia</taxon>
    </lineage>
</organism>
<proteinExistence type="inferred from homology"/>
<dbReference type="GO" id="GO:0020037">
    <property type="term" value="F:heme binding"/>
    <property type="evidence" value="ECO:0007669"/>
    <property type="project" value="InterPro"/>
</dbReference>
<dbReference type="Pfam" id="PF00067">
    <property type="entry name" value="p450"/>
    <property type="match status" value="1"/>
</dbReference>
<evidence type="ECO:0000313" key="8">
    <source>
        <dbReference type="Proteomes" id="UP001211907"/>
    </source>
</evidence>
<evidence type="ECO:0000256" key="4">
    <source>
        <dbReference type="ARBA" id="ARBA00023004"/>
    </source>
</evidence>
<name>A0AAD5XE51_9FUNG</name>
<sequence>MGGTGAYLNGQQLVVVVQDKRGQHGNHGGGGWANLVEESGGGTVCVVQADGVTRTVSDSETATAPRAPVTLAAFTRRALSSPAALLHEARALGAFHVKWLLGGPLVVVTSPKVATVVLSKHFQADRFALNFDAKSILVHNGPQHKSDKQILLKLFNPPLSSSVSANRPSPLLDNLVDHIQSRLNSEVFPELSAASASSSIDLAPIFEELFVDVFALWSLGLDPKISTFNDDEGIKRREKIVDAKRCLANLTFIVPTGIAWYFDCLRTFVPFTEYLMLPGHHDYLIRRNGKARARIIIDAEYIEIVKEYKENNEKRRGGLVGALIDETLARQAQEQSEKSKEAAKDEPSEQSNSKAAVDEDNSAVAVLEIQVKDWENIFGLLEDVQIAGQMPLYSVVPHTLYLLSHNPAAQNQILSDLSKLSSTRSISRSSQPPILPSLETYILETLRTCPPLATTYSRMSATNRFKLPDGWNLPSKTHITVDLLSTMRNVDSFGSDADQFAPARFNGLLPYLPTYEVPTTESNAAVKAALKADDVAAVPLRTAFVPFGNGIYACPAQRLALDIVKIVVGEILRRFEVLPASTNNKAGNGCSDIIAGMDEFGYEHGGVLRHLEGCPVVVKKRK</sequence>
<dbReference type="SUPFAM" id="SSF48264">
    <property type="entry name" value="Cytochrome P450"/>
    <property type="match status" value="1"/>
</dbReference>
<protein>
    <recommendedName>
        <fullName evidence="9">Cytochrome P450</fullName>
    </recommendedName>
</protein>
<evidence type="ECO:0000256" key="1">
    <source>
        <dbReference type="ARBA" id="ARBA00001971"/>
    </source>
</evidence>
<keyword evidence="4 5" id="KW-0408">Iron</keyword>
<evidence type="ECO:0000256" key="3">
    <source>
        <dbReference type="ARBA" id="ARBA00022723"/>
    </source>
</evidence>
<accession>A0AAD5XE51</accession>
<keyword evidence="3 5" id="KW-0479">Metal-binding</keyword>
<evidence type="ECO:0000256" key="2">
    <source>
        <dbReference type="ARBA" id="ARBA00010617"/>
    </source>
</evidence>
<comment type="caution">
    <text evidence="7">The sequence shown here is derived from an EMBL/GenBank/DDBJ whole genome shotgun (WGS) entry which is preliminary data.</text>
</comment>
<dbReference type="PANTHER" id="PTHR24305">
    <property type="entry name" value="CYTOCHROME P450"/>
    <property type="match status" value="1"/>
</dbReference>
<dbReference type="AlphaFoldDB" id="A0AAD5XE51"/>
<dbReference type="GO" id="GO:0004497">
    <property type="term" value="F:monooxygenase activity"/>
    <property type="evidence" value="ECO:0007669"/>
    <property type="project" value="InterPro"/>
</dbReference>
<dbReference type="InterPro" id="IPR036396">
    <property type="entry name" value="Cyt_P450_sf"/>
</dbReference>